<name>K5WAB0_PHACS</name>
<reference evidence="2" key="1">
    <citation type="journal article" date="2012" name="BMC Genomics">
        <title>Comparative genomics of the white-rot fungi, Phanerochaete carnosa and P. chrysosporium, to elucidate the genetic basis of the distinct wood types they colonize.</title>
        <authorList>
            <person name="Suzuki H."/>
            <person name="MacDonald J."/>
            <person name="Syed K."/>
            <person name="Salamov A."/>
            <person name="Hori C."/>
            <person name="Aerts A."/>
            <person name="Henrissat B."/>
            <person name="Wiebenga A."/>
            <person name="vanKuyk P.A."/>
            <person name="Barry K."/>
            <person name="Lindquist E."/>
            <person name="LaButti K."/>
            <person name="Lapidus A."/>
            <person name="Lucas S."/>
            <person name="Coutinho P."/>
            <person name="Gong Y."/>
            <person name="Samejima M."/>
            <person name="Mahadevan R."/>
            <person name="Abou-Zaid M."/>
            <person name="de Vries R.P."/>
            <person name="Igarashi K."/>
            <person name="Yadav J.S."/>
            <person name="Grigoriev I.V."/>
            <person name="Master E.R."/>
        </authorList>
    </citation>
    <scope>NUCLEOTIDE SEQUENCE [LARGE SCALE GENOMIC DNA]</scope>
    <source>
        <strain evidence="2">HHB-10118-sp</strain>
    </source>
</reference>
<evidence type="ECO:0000313" key="3">
    <source>
        <dbReference type="Proteomes" id="UP000008370"/>
    </source>
</evidence>
<evidence type="ECO:0000256" key="1">
    <source>
        <dbReference type="SAM" id="MobiDB-lite"/>
    </source>
</evidence>
<dbReference type="EMBL" id="JH930472">
    <property type="protein sequence ID" value="EKM56160.1"/>
    <property type="molecule type" value="Genomic_DNA"/>
</dbReference>
<dbReference type="KEGG" id="pco:PHACADRAFT_174326"/>
<evidence type="ECO:0008006" key="4">
    <source>
        <dbReference type="Google" id="ProtNLM"/>
    </source>
</evidence>
<dbReference type="Gene3D" id="3.40.50.300">
    <property type="entry name" value="P-loop containing nucleotide triphosphate hydrolases"/>
    <property type="match status" value="1"/>
</dbReference>
<dbReference type="HOGENOM" id="CLU_015256_4_0_1"/>
<feature type="region of interest" description="Disordered" evidence="1">
    <location>
        <begin position="418"/>
        <end position="464"/>
    </location>
</feature>
<feature type="region of interest" description="Disordered" evidence="1">
    <location>
        <begin position="478"/>
        <end position="499"/>
    </location>
</feature>
<dbReference type="OrthoDB" id="2316594at2759"/>
<accession>K5WAB0</accession>
<sequence length="499" mass="54916">MAHILAAEYELLGGDTPEDEATEHAFRTAPVFTGDALNALGANVLPQRAVYGRVLSQSADGFPSHPASPILYINTNTPFSGLVCGLQGTGKSHSTSVLLESCLMADPRLGTLPEPLSALVFHFDTAAGGGNVQPCEAAYLSALHVRRGGNVAAPSVTVLVLPSNIQAMREVYAELPAVKVKPLHFSPEDINGERLLAMMKVDENGQIPLYMEAVMSLLRDTEGPFDYNKFREDLKAQPLNGTQRTMLNLRLSLLDSCLKGGSAENRVTVHFRKGQLTIIDLSSPFMDGSSACGFFDLILGLFIQADIKPSGKVVVLDEAHKYLSDAQSGTSSRLTQSLLTIIRQQRHLATRVIISTQEPTVVPSKFIALCSFIIAHRFQSPEWLRLLTKHVSVPNNSFDELFSRVRIPLPLHDRISQTARTAHVPPHRPSSHVRHQRHRRPGEPKSRVGPRGRRHARRGTVWRGVPPRPVPLACDARRRPLHPCGARPSAYHPRRARWS</sequence>
<gene>
    <name evidence="2" type="ORF">PHACADRAFT_174326</name>
</gene>
<protein>
    <recommendedName>
        <fullName evidence="4">Zona occludens toxin N-terminal domain-containing protein</fullName>
    </recommendedName>
</protein>
<dbReference type="SUPFAM" id="SSF52540">
    <property type="entry name" value="P-loop containing nucleoside triphosphate hydrolases"/>
    <property type="match status" value="1"/>
</dbReference>
<dbReference type="InterPro" id="IPR027417">
    <property type="entry name" value="P-loop_NTPase"/>
</dbReference>
<dbReference type="AlphaFoldDB" id="K5WAB0"/>
<dbReference type="InParanoid" id="K5WAB0"/>
<proteinExistence type="predicted"/>
<feature type="compositionally biased region" description="Basic residues" evidence="1">
    <location>
        <begin position="448"/>
        <end position="460"/>
    </location>
</feature>
<keyword evidence="3" id="KW-1185">Reference proteome</keyword>
<feature type="compositionally biased region" description="Basic residues" evidence="1">
    <location>
        <begin position="425"/>
        <end position="440"/>
    </location>
</feature>
<organism evidence="2 3">
    <name type="scientific">Phanerochaete carnosa (strain HHB-10118-sp)</name>
    <name type="common">White-rot fungus</name>
    <name type="synonym">Peniophora carnosa</name>
    <dbReference type="NCBI Taxonomy" id="650164"/>
    <lineage>
        <taxon>Eukaryota</taxon>
        <taxon>Fungi</taxon>
        <taxon>Dikarya</taxon>
        <taxon>Basidiomycota</taxon>
        <taxon>Agaricomycotina</taxon>
        <taxon>Agaricomycetes</taxon>
        <taxon>Polyporales</taxon>
        <taxon>Phanerochaetaceae</taxon>
        <taxon>Phanerochaete</taxon>
    </lineage>
</organism>
<evidence type="ECO:0000313" key="2">
    <source>
        <dbReference type="EMBL" id="EKM56160.1"/>
    </source>
</evidence>
<dbReference type="RefSeq" id="XP_007396455.1">
    <property type="nucleotide sequence ID" value="XM_007396393.1"/>
</dbReference>
<dbReference type="GeneID" id="18909672"/>
<dbReference type="Proteomes" id="UP000008370">
    <property type="component" value="Unassembled WGS sequence"/>
</dbReference>